<organism evidence="1 2">
    <name type="scientific">Bibersteinia trehalosi USDA-ARS-USMARC-189</name>
    <dbReference type="NCBI Taxonomy" id="1263831"/>
    <lineage>
        <taxon>Bacteria</taxon>
        <taxon>Pseudomonadati</taxon>
        <taxon>Pseudomonadota</taxon>
        <taxon>Gammaproteobacteria</taxon>
        <taxon>Pasteurellales</taxon>
        <taxon>Pasteurellaceae</taxon>
        <taxon>Bibersteinia</taxon>
    </lineage>
</organism>
<dbReference type="SUPFAM" id="SSF55331">
    <property type="entry name" value="Tautomerase/MIF"/>
    <property type="match status" value="1"/>
</dbReference>
<name>A0ABN4C5H2_BIBTR</name>
<sequence length="122" mass="13688">MENTMPFVLAKFSTPVSQAQEIALKSGFGQAIGLIPYKSESVLLLEIEQDAHLWLAGDNQPSTYIQVSIFANEHHLGYAELTQEITRLIHKTLSIAPERIFIKFDDITAWGVAGQYIERRGL</sequence>
<accession>A0ABN4C5H2</accession>
<evidence type="ECO:0000313" key="1">
    <source>
        <dbReference type="EMBL" id="AHG85199.1"/>
    </source>
</evidence>
<evidence type="ECO:0000313" key="2">
    <source>
        <dbReference type="Proteomes" id="UP000019092"/>
    </source>
</evidence>
<dbReference type="InterPro" id="IPR001398">
    <property type="entry name" value="Macrophage_inhib_fac"/>
</dbReference>
<dbReference type="EMBL" id="CP006955">
    <property type="protein sequence ID" value="AHG85199.1"/>
    <property type="molecule type" value="Genomic_DNA"/>
</dbReference>
<reference evidence="1 2" key="1">
    <citation type="submission" date="2013-12" db="EMBL/GenBank/DDBJ databases">
        <title>Annotation of the Bibersteinia trehalosi USDA-ARS-USMARC-189 complete genome.</title>
        <authorList>
            <person name="Harhay G.P."/>
            <person name="McVey S."/>
            <person name="Clawson M.L."/>
            <person name="Bono J."/>
            <person name="Heaton M.P."/>
            <person name="Chitko-Mckown C.G."/>
            <person name="Harhay D.M."/>
            <person name="Smith T.P.L."/>
        </authorList>
    </citation>
    <scope>NUCLEOTIDE SEQUENCE [LARGE SCALE GENOMIC DNA]</scope>
    <source>
        <strain evidence="1 2">USDA-ARS-USMARC-189</strain>
    </source>
</reference>
<keyword evidence="2" id="KW-1185">Reference proteome</keyword>
<gene>
    <name evidence="1" type="ORF">F543_23450</name>
</gene>
<evidence type="ECO:0008006" key="3">
    <source>
        <dbReference type="Google" id="ProtNLM"/>
    </source>
</evidence>
<dbReference type="Gene3D" id="3.30.429.10">
    <property type="entry name" value="Macrophage Migration Inhibitory Factor"/>
    <property type="match status" value="1"/>
</dbReference>
<proteinExistence type="predicted"/>
<dbReference type="Pfam" id="PF01187">
    <property type="entry name" value="MIF"/>
    <property type="match status" value="1"/>
</dbReference>
<dbReference type="InterPro" id="IPR014347">
    <property type="entry name" value="Tautomerase/MIF_sf"/>
</dbReference>
<protein>
    <recommendedName>
        <fullName evidence="3">Macrophage migration inhibitory factor (MIF)</fullName>
    </recommendedName>
</protein>
<dbReference type="Proteomes" id="UP000019092">
    <property type="component" value="Chromosome"/>
</dbReference>